<evidence type="ECO:0000256" key="2">
    <source>
        <dbReference type="ARBA" id="ARBA00022692"/>
    </source>
</evidence>
<organism evidence="6 7">
    <name type="scientific">Adineta steineri</name>
    <dbReference type="NCBI Taxonomy" id="433720"/>
    <lineage>
        <taxon>Eukaryota</taxon>
        <taxon>Metazoa</taxon>
        <taxon>Spiralia</taxon>
        <taxon>Gnathifera</taxon>
        <taxon>Rotifera</taxon>
        <taxon>Eurotatoria</taxon>
        <taxon>Bdelloidea</taxon>
        <taxon>Adinetida</taxon>
        <taxon>Adinetidae</taxon>
        <taxon>Adineta</taxon>
    </lineage>
</organism>
<evidence type="ECO:0000256" key="1">
    <source>
        <dbReference type="ARBA" id="ARBA00004141"/>
    </source>
</evidence>
<feature type="transmembrane region" description="Helical" evidence="5">
    <location>
        <begin position="47"/>
        <end position="68"/>
    </location>
</feature>
<accession>A0A820LZN6</accession>
<comment type="subcellular location">
    <subcellularLocation>
        <location evidence="1">Membrane</location>
        <topology evidence="1">Multi-pass membrane protein</topology>
    </subcellularLocation>
</comment>
<sequence length="134" mass="15363">TSSSYSIIYIYASELFPTNIRNTGLRICSMVERIGAIIKAFSNDNSIYLPVLLHGSVSFIAAMFALMFSEILNQSLPQSVADVAQMNRRTSRTKQFVNHDNEFKDYSPNVYINNIKLPVDNDPDRYIKQEIKRF</sequence>
<keyword evidence="4 5" id="KW-0472">Membrane</keyword>
<dbReference type="Proteomes" id="UP000663881">
    <property type="component" value="Unassembled WGS sequence"/>
</dbReference>
<comment type="caution">
    <text evidence="6">The sequence shown here is derived from an EMBL/GenBank/DDBJ whole genome shotgun (WGS) entry which is preliminary data.</text>
</comment>
<dbReference type="EMBL" id="CAJOAY010023270">
    <property type="protein sequence ID" value="CAF4364776.1"/>
    <property type="molecule type" value="Genomic_DNA"/>
</dbReference>
<keyword evidence="3 5" id="KW-1133">Transmembrane helix</keyword>
<reference evidence="6" key="1">
    <citation type="submission" date="2021-02" db="EMBL/GenBank/DDBJ databases">
        <authorList>
            <person name="Nowell W R."/>
        </authorList>
    </citation>
    <scope>NUCLEOTIDE SEQUENCE</scope>
</reference>
<feature type="non-terminal residue" evidence="6">
    <location>
        <position position="1"/>
    </location>
</feature>
<evidence type="ECO:0000256" key="4">
    <source>
        <dbReference type="ARBA" id="ARBA00023136"/>
    </source>
</evidence>
<dbReference type="AlphaFoldDB" id="A0A820LZN6"/>
<dbReference type="GO" id="GO:0016020">
    <property type="term" value="C:membrane"/>
    <property type="evidence" value="ECO:0007669"/>
    <property type="project" value="UniProtKB-SubCell"/>
</dbReference>
<dbReference type="InterPro" id="IPR036259">
    <property type="entry name" value="MFS_trans_sf"/>
</dbReference>
<evidence type="ECO:0000256" key="3">
    <source>
        <dbReference type="ARBA" id="ARBA00022989"/>
    </source>
</evidence>
<proteinExistence type="predicted"/>
<dbReference type="PANTHER" id="PTHR24064">
    <property type="entry name" value="SOLUTE CARRIER FAMILY 22 MEMBER"/>
    <property type="match status" value="1"/>
</dbReference>
<protein>
    <submittedName>
        <fullName evidence="6">Uncharacterized protein</fullName>
    </submittedName>
</protein>
<keyword evidence="2 5" id="KW-0812">Transmembrane</keyword>
<dbReference type="Gene3D" id="1.20.1250.20">
    <property type="entry name" value="MFS general substrate transporter like domains"/>
    <property type="match status" value="1"/>
</dbReference>
<gene>
    <name evidence="6" type="ORF">OKA104_LOCUS49520</name>
</gene>
<evidence type="ECO:0000313" key="6">
    <source>
        <dbReference type="EMBL" id="CAF4364776.1"/>
    </source>
</evidence>
<evidence type="ECO:0000256" key="5">
    <source>
        <dbReference type="SAM" id="Phobius"/>
    </source>
</evidence>
<evidence type="ECO:0000313" key="7">
    <source>
        <dbReference type="Proteomes" id="UP000663881"/>
    </source>
</evidence>
<name>A0A820LZN6_9BILA</name>